<sequence length="159" mass="17750">MKGLKNEKNCKDKGCKQISPPYNLRQKPVMRTSKYDESNAIALEDLILLSWKLCQGGSSKLNLPDHRVLFMASSGSDQTWKARFKDEQATTTIANPNDLNISVPDQELEELTLHTSDKVKAVQRSMVATYGEHRCQDGLKPITTTTDSGKIVTTSHIDN</sequence>
<protein>
    <submittedName>
        <fullName evidence="1">Uncharacterized protein</fullName>
    </submittedName>
</protein>
<evidence type="ECO:0000313" key="1">
    <source>
        <dbReference type="EMBL" id="GEZ92904.1"/>
    </source>
</evidence>
<dbReference type="EMBL" id="BKCJ010343432">
    <property type="protein sequence ID" value="GEZ92904.1"/>
    <property type="molecule type" value="Genomic_DNA"/>
</dbReference>
<reference evidence="1" key="1">
    <citation type="journal article" date="2019" name="Sci. Rep.">
        <title>Draft genome of Tanacetum cinerariifolium, the natural source of mosquito coil.</title>
        <authorList>
            <person name="Yamashiro T."/>
            <person name="Shiraishi A."/>
            <person name="Satake H."/>
            <person name="Nakayama K."/>
        </authorList>
    </citation>
    <scope>NUCLEOTIDE SEQUENCE</scope>
</reference>
<gene>
    <name evidence="1" type="ORF">Tci_564877</name>
</gene>
<accession>A0A699IX09</accession>
<proteinExistence type="predicted"/>
<name>A0A699IX09_TANCI</name>
<dbReference type="AlphaFoldDB" id="A0A699IX09"/>
<organism evidence="1">
    <name type="scientific">Tanacetum cinerariifolium</name>
    <name type="common">Dalmatian daisy</name>
    <name type="synonym">Chrysanthemum cinerariifolium</name>
    <dbReference type="NCBI Taxonomy" id="118510"/>
    <lineage>
        <taxon>Eukaryota</taxon>
        <taxon>Viridiplantae</taxon>
        <taxon>Streptophyta</taxon>
        <taxon>Embryophyta</taxon>
        <taxon>Tracheophyta</taxon>
        <taxon>Spermatophyta</taxon>
        <taxon>Magnoliopsida</taxon>
        <taxon>eudicotyledons</taxon>
        <taxon>Gunneridae</taxon>
        <taxon>Pentapetalae</taxon>
        <taxon>asterids</taxon>
        <taxon>campanulids</taxon>
        <taxon>Asterales</taxon>
        <taxon>Asteraceae</taxon>
        <taxon>Asteroideae</taxon>
        <taxon>Anthemideae</taxon>
        <taxon>Anthemidinae</taxon>
        <taxon>Tanacetum</taxon>
    </lineage>
</organism>
<comment type="caution">
    <text evidence="1">The sequence shown here is derived from an EMBL/GenBank/DDBJ whole genome shotgun (WGS) entry which is preliminary data.</text>
</comment>